<protein>
    <submittedName>
        <fullName evidence="3">Azobenzene reductase</fullName>
    </submittedName>
</protein>
<evidence type="ECO:0000313" key="4">
    <source>
        <dbReference type="Proteomes" id="UP000198660"/>
    </source>
</evidence>
<organism evidence="3 4">
    <name type="scientific">Marininema halotolerans</name>
    <dbReference type="NCBI Taxonomy" id="1155944"/>
    <lineage>
        <taxon>Bacteria</taxon>
        <taxon>Bacillati</taxon>
        <taxon>Bacillota</taxon>
        <taxon>Bacilli</taxon>
        <taxon>Bacillales</taxon>
        <taxon>Thermoactinomycetaceae</taxon>
        <taxon>Marininema</taxon>
    </lineage>
</organism>
<evidence type="ECO:0000313" key="3">
    <source>
        <dbReference type="EMBL" id="SFS45852.1"/>
    </source>
</evidence>
<evidence type="ECO:0000259" key="2">
    <source>
        <dbReference type="Pfam" id="PF03358"/>
    </source>
</evidence>
<proteinExistence type="inferred from homology"/>
<dbReference type="GO" id="GO:0005829">
    <property type="term" value="C:cytosol"/>
    <property type="evidence" value="ECO:0007669"/>
    <property type="project" value="TreeGrafter"/>
</dbReference>
<dbReference type="OrthoDB" id="9790975at2"/>
<dbReference type="SUPFAM" id="SSF52218">
    <property type="entry name" value="Flavoproteins"/>
    <property type="match status" value="1"/>
</dbReference>
<dbReference type="GO" id="GO:0016491">
    <property type="term" value="F:oxidoreductase activity"/>
    <property type="evidence" value="ECO:0007669"/>
    <property type="project" value="InterPro"/>
</dbReference>
<evidence type="ECO:0000256" key="1">
    <source>
        <dbReference type="ARBA" id="ARBA00009428"/>
    </source>
</evidence>
<accession>A0A1I6Q0A7</accession>
<feature type="domain" description="NADPH-dependent FMN reductase-like" evidence="2">
    <location>
        <begin position="3"/>
        <end position="144"/>
    </location>
</feature>
<dbReference type="PANTHER" id="PTHR30543">
    <property type="entry name" value="CHROMATE REDUCTASE"/>
    <property type="match status" value="1"/>
</dbReference>
<dbReference type="EMBL" id="FPAA01000002">
    <property type="protein sequence ID" value="SFS45852.1"/>
    <property type="molecule type" value="Genomic_DNA"/>
</dbReference>
<name>A0A1I6Q0A7_9BACL</name>
<reference evidence="4" key="1">
    <citation type="submission" date="2016-10" db="EMBL/GenBank/DDBJ databases">
        <authorList>
            <person name="Varghese N."/>
            <person name="Submissions S."/>
        </authorList>
    </citation>
    <scope>NUCLEOTIDE SEQUENCE [LARGE SCALE GENOMIC DNA]</scope>
    <source>
        <strain evidence="4">DSM 45789</strain>
    </source>
</reference>
<gene>
    <name evidence="3" type="ORF">SAMN05444972_102253</name>
</gene>
<dbReference type="Proteomes" id="UP000198660">
    <property type="component" value="Unassembled WGS sequence"/>
</dbReference>
<sequence>MATIVLINGSMNPESTTKRTLHLFANHFQNQGHEASLICVQESNLPLFSFTVPQTETMRNIAEQIKAADAFVVGSPEYHGGYTGALKNLLDYQDGSGFKGKPIALLTVTGGLKSGTLTLLSLRQIFRTLHAHVIPEELAISSKHELDHKGQLNEEGQVRVKGMVDGLLRECNCRSL</sequence>
<dbReference type="InterPro" id="IPR029039">
    <property type="entry name" value="Flavoprotein-like_sf"/>
</dbReference>
<dbReference type="GO" id="GO:0010181">
    <property type="term" value="F:FMN binding"/>
    <property type="evidence" value="ECO:0007669"/>
    <property type="project" value="TreeGrafter"/>
</dbReference>
<dbReference type="PANTHER" id="PTHR30543:SF21">
    <property type="entry name" value="NAD(P)H-DEPENDENT FMN REDUCTASE LOT6"/>
    <property type="match status" value="1"/>
</dbReference>
<dbReference type="RefSeq" id="WP_091834175.1">
    <property type="nucleotide sequence ID" value="NZ_FPAA01000002.1"/>
</dbReference>
<comment type="similarity">
    <text evidence="1">Belongs to the azoreductase type 2 family.</text>
</comment>
<dbReference type="InterPro" id="IPR050712">
    <property type="entry name" value="NAD(P)H-dep_reductase"/>
</dbReference>
<dbReference type="Pfam" id="PF03358">
    <property type="entry name" value="FMN_red"/>
    <property type="match status" value="1"/>
</dbReference>
<keyword evidence="4" id="KW-1185">Reference proteome</keyword>
<dbReference type="InterPro" id="IPR005025">
    <property type="entry name" value="FMN_Rdtase-like_dom"/>
</dbReference>
<dbReference type="Gene3D" id="3.40.50.360">
    <property type="match status" value="1"/>
</dbReference>
<dbReference type="AlphaFoldDB" id="A0A1I6Q0A7"/>